<evidence type="ECO:0000313" key="2">
    <source>
        <dbReference type="EMBL" id="KAK4221333.1"/>
    </source>
</evidence>
<proteinExistence type="predicted"/>
<reference evidence="2" key="1">
    <citation type="journal article" date="2023" name="Mol. Phylogenet. Evol.">
        <title>Genome-scale phylogeny and comparative genomics of the fungal order Sordariales.</title>
        <authorList>
            <person name="Hensen N."/>
            <person name="Bonometti L."/>
            <person name="Westerberg I."/>
            <person name="Brannstrom I.O."/>
            <person name="Guillou S."/>
            <person name="Cros-Aarteil S."/>
            <person name="Calhoun S."/>
            <person name="Haridas S."/>
            <person name="Kuo A."/>
            <person name="Mondo S."/>
            <person name="Pangilinan J."/>
            <person name="Riley R."/>
            <person name="LaButti K."/>
            <person name="Andreopoulos B."/>
            <person name="Lipzen A."/>
            <person name="Chen C."/>
            <person name="Yan M."/>
            <person name="Daum C."/>
            <person name="Ng V."/>
            <person name="Clum A."/>
            <person name="Steindorff A."/>
            <person name="Ohm R.A."/>
            <person name="Martin F."/>
            <person name="Silar P."/>
            <person name="Natvig D.O."/>
            <person name="Lalanne C."/>
            <person name="Gautier V."/>
            <person name="Ament-Velasquez S.L."/>
            <person name="Kruys A."/>
            <person name="Hutchinson M.I."/>
            <person name="Powell A.J."/>
            <person name="Barry K."/>
            <person name="Miller A.N."/>
            <person name="Grigoriev I.V."/>
            <person name="Debuchy R."/>
            <person name="Gladieux P."/>
            <person name="Hiltunen Thoren M."/>
            <person name="Johannesson H."/>
        </authorList>
    </citation>
    <scope>NUCLEOTIDE SEQUENCE</scope>
    <source>
        <strain evidence="2">CBS 990.96</strain>
    </source>
</reference>
<dbReference type="Pfam" id="PF04113">
    <property type="entry name" value="Gpi16"/>
    <property type="match status" value="1"/>
</dbReference>
<dbReference type="InterPro" id="IPR007245">
    <property type="entry name" value="PIG-T"/>
</dbReference>
<dbReference type="GO" id="GO:0016255">
    <property type="term" value="P:attachment of GPI anchor to protein"/>
    <property type="evidence" value="ECO:0007669"/>
    <property type="project" value="InterPro"/>
</dbReference>
<protein>
    <submittedName>
        <fullName evidence="2">Uncharacterized protein</fullName>
    </submittedName>
</protein>
<keyword evidence="3" id="KW-1185">Reference proteome</keyword>
<feature type="compositionally biased region" description="Polar residues" evidence="1">
    <location>
        <begin position="44"/>
        <end position="67"/>
    </location>
</feature>
<comment type="caution">
    <text evidence="2">The sequence shown here is derived from an EMBL/GenBank/DDBJ whole genome shotgun (WGS) entry which is preliminary data.</text>
</comment>
<gene>
    <name evidence="2" type="ORF">QBC38DRAFT_134301</name>
</gene>
<sequence length="67" mass="7313">MVLPSPSNDDQVVTDALVKPETSLLYAERSFTAHGQERGGVQTILRNPNTHPMPTADLTSQRLLLPS</sequence>
<organism evidence="2 3">
    <name type="scientific">Podospora fimiseda</name>
    <dbReference type="NCBI Taxonomy" id="252190"/>
    <lineage>
        <taxon>Eukaryota</taxon>
        <taxon>Fungi</taxon>
        <taxon>Dikarya</taxon>
        <taxon>Ascomycota</taxon>
        <taxon>Pezizomycotina</taxon>
        <taxon>Sordariomycetes</taxon>
        <taxon>Sordariomycetidae</taxon>
        <taxon>Sordariales</taxon>
        <taxon>Podosporaceae</taxon>
        <taxon>Podospora</taxon>
    </lineage>
</organism>
<dbReference type="AlphaFoldDB" id="A0AAN7BET9"/>
<accession>A0AAN7BET9</accession>
<evidence type="ECO:0000256" key="1">
    <source>
        <dbReference type="SAM" id="MobiDB-lite"/>
    </source>
</evidence>
<dbReference type="Proteomes" id="UP001301958">
    <property type="component" value="Unassembled WGS sequence"/>
</dbReference>
<dbReference type="GO" id="GO:0042765">
    <property type="term" value="C:GPI-anchor transamidase complex"/>
    <property type="evidence" value="ECO:0007669"/>
    <property type="project" value="InterPro"/>
</dbReference>
<evidence type="ECO:0000313" key="3">
    <source>
        <dbReference type="Proteomes" id="UP001301958"/>
    </source>
</evidence>
<dbReference type="EMBL" id="MU865559">
    <property type="protein sequence ID" value="KAK4221333.1"/>
    <property type="molecule type" value="Genomic_DNA"/>
</dbReference>
<reference evidence="2" key="2">
    <citation type="submission" date="2023-05" db="EMBL/GenBank/DDBJ databases">
        <authorList>
            <consortium name="Lawrence Berkeley National Laboratory"/>
            <person name="Steindorff A."/>
            <person name="Hensen N."/>
            <person name="Bonometti L."/>
            <person name="Westerberg I."/>
            <person name="Brannstrom I.O."/>
            <person name="Guillou S."/>
            <person name="Cros-Aarteil S."/>
            <person name="Calhoun S."/>
            <person name="Haridas S."/>
            <person name="Kuo A."/>
            <person name="Mondo S."/>
            <person name="Pangilinan J."/>
            <person name="Riley R."/>
            <person name="Labutti K."/>
            <person name="Andreopoulos B."/>
            <person name="Lipzen A."/>
            <person name="Chen C."/>
            <person name="Yanf M."/>
            <person name="Daum C."/>
            <person name="Ng V."/>
            <person name="Clum A."/>
            <person name="Ohm R."/>
            <person name="Martin F."/>
            <person name="Silar P."/>
            <person name="Natvig D."/>
            <person name="Lalanne C."/>
            <person name="Gautier V."/>
            <person name="Ament-Velasquez S.L."/>
            <person name="Kruys A."/>
            <person name="Hutchinson M.I."/>
            <person name="Powell A.J."/>
            <person name="Barry K."/>
            <person name="Miller A.N."/>
            <person name="Grigoriev I.V."/>
            <person name="Debuchy R."/>
            <person name="Gladieux P."/>
            <person name="Thoren M.H."/>
            <person name="Johannesson H."/>
        </authorList>
    </citation>
    <scope>NUCLEOTIDE SEQUENCE</scope>
    <source>
        <strain evidence="2">CBS 990.96</strain>
    </source>
</reference>
<name>A0AAN7BET9_9PEZI</name>
<feature type="region of interest" description="Disordered" evidence="1">
    <location>
        <begin position="37"/>
        <end position="67"/>
    </location>
</feature>